<name>A0A1H2A7L3_9ACTN</name>
<dbReference type="AlphaFoldDB" id="A0A1H2A7L3"/>
<proteinExistence type="predicted"/>
<feature type="compositionally biased region" description="Polar residues" evidence="1">
    <location>
        <begin position="1"/>
        <end position="15"/>
    </location>
</feature>
<sequence>MTVQDRQGRPSQGTPPQRPTPRSVDEALHWQKGRIGSAAWEGWTWKFQRLAYGFVRDDRWNTADEAFAWFCDNGSVRTGVAARGALIWFAGERGVLVRCCLGDGRVIGPGVADVVGLLTVDDQDPPLGWTEPIFPFAR</sequence>
<organism evidence="2 3">
    <name type="scientific">Microlunatus soli</name>
    <dbReference type="NCBI Taxonomy" id="630515"/>
    <lineage>
        <taxon>Bacteria</taxon>
        <taxon>Bacillati</taxon>
        <taxon>Actinomycetota</taxon>
        <taxon>Actinomycetes</taxon>
        <taxon>Propionibacteriales</taxon>
        <taxon>Propionibacteriaceae</taxon>
        <taxon>Microlunatus</taxon>
    </lineage>
</organism>
<evidence type="ECO:0000256" key="1">
    <source>
        <dbReference type="SAM" id="MobiDB-lite"/>
    </source>
</evidence>
<gene>
    <name evidence="2" type="ORF">SAMN04489812_5717</name>
</gene>
<dbReference type="EMBL" id="LT629772">
    <property type="protein sequence ID" value="SDT41772.1"/>
    <property type="molecule type" value="Genomic_DNA"/>
</dbReference>
<dbReference type="OrthoDB" id="3824907at2"/>
<keyword evidence="3" id="KW-1185">Reference proteome</keyword>
<reference evidence="2 3" key="1">
    <citation type="submission" date="2016-10" db="EMBL/GenBank/DDBJ databases">
        <authorList>
            <person name="de Groot N.N."/>
        </authorList>
    </citation>
    <scope>NUCLEOTIDE SEQUENCE [LARGE SCALE GENOMIC DNA]</scope>
    <source>
        <strain evidence="2 3">DSM 21800</strain>
    </source>
</reference>
<evidence type="ECO:0000313" key="2">
    <source>
        <dbReference type="EMBL" id="SDT41772.1"/>
    </source>
</evidence>
<protein>
    <submittedName>
        <fullName evidence="2">Uncharacterized protein</fullName>
    </submittedName>
</protein>
<dbReference type="Proteomes" id="UP000199103">
    <property type="component" value="Chromosome I"/>
</dbReference>
<feature type="region of interest" description="Disordered" evidence="1">
    <location>
        <begin position="1"/>
        <end position="24"/>
    </location>
</feature>
<evidence type="ECO:0000313" key="3">
    <source>
        <dbReference type="Proteomes" id="UP000199103"/>
    </source>
</evidence>
<dbReference type="RefSeq" id="WP_157683791.1">
    <property type="nucleotide sequence ID" value="NZ_LT629772.1"/>
</dbReference>
<accession>A0A1H2A7L3</accession>